<dbReference type="EMBL" id="JBHUEM010000055">
    <property type="protein sequence ID" value="MFD1739594.1"/>
    <property type="molecule type" value="Genomic_DNA"/>
</dbReference>
<keyword evidence="1" id="KW-1133">Transmembrane helix</keyword>
<dbReference type="Proteomes" id="UP001597214">
    <property type="component" value="Unassembled WGS sequence"/>
</dbReference>
<accession>A0ABW4LWM3</accession>
<dbReference type="RefSeq" id="WP_377930833.1">
    <property type="nucleotide sequence ID" value="NZ_JBHUEM010000055.1"/>
</dbReference>
<sequence>MIMRPALRKLALIAHIGSSVGWFGAVIAYLALDITVFVSQNIHFLRAAYIAMGITVSWAIVPLAITSLITGLVVSLGTSWGVFRHYWVIFKLLLTSFATIILLLAAPSINSMATMALNPKMAGTHLSMMGNTLLHSVGGLVVLLVILLLSVYKPKGLTRYGWRKQQEK</sequence>
<keyword evidence="1" id="KW-0472">Membrane</keyword>
<proteinExistence type="predicted"/>
<reference evidence="3" key="1">
    <citation type="journal article" date="2019" name="Int. J. Syst. Evol. Microbiol.">
        <title>The Global Catalogue of Microorganisms (GCM) 10K type strain sequencing project: providing services to taxonomists for standard genome sequencing and annotation.</title>
        <authorList>
            <consortium name="The Broad Institute Genomics Platform"/>
            <consortium name="The Broad Institute Genome Sequencing Center for Infectious Disease"/>
            <person name="Wu L."/>
            <person name="Ma J."/>
        </authorList>
    </citation>
    <scope>NUCLEOTIDE SEQUENCE [LARGE SCALE GENOMIC DNA]</scope>
    <source>
        <strain evidence="3">CCUG 49339</strain>
    </source>
</reference>
<feature type="transmembrane region" description="Helical" evidence="1">
    <location>
        <begin position="86"/>
        <end position="113"/>
    </location>
</feature>
<feature type="transmembrane region" description="Helical" evidence="1">
    <location>
        <begin position="133"/>
        <end position="152"/>
    </location>
</feature>
<comment type="caution">
    <text evidence="2">The sequence shown here is derived from an EMBL/GenBank/DDBJ whole genome shotgun (WGS) entry which is preliminary data.</text>
</comment>
<evidence type="ECO:0000256" key="1">
    <source>
        <dbReference type="SAM" id="Phobius"/>
    </source>
</evidence>
<evidence type="ECO:0000313" key="3">
    <source>
        <dbReference type="Proteomes" id="UP001597214"/>
    </source>
</evidence>
<organism evidence="2 3">
    <name type="scientific">Bacillus salitolerans</name>
    <dbReference type="NCBI Taxonomy" id="1437434"/>
    <lineage>
        <taxon>Bacteria</taxon>
        <taxon>Bacillati</taxon>
        <taxon>Bacillota</taxon>
        <taxon>Bacilli</taxon>
        <taxon>Bacillales</taxon>
        <taxon>Bacillaceae</taxon>
        <taxon>Bacillus</taxon>
    </lineage>
</organism>
<protein>
    <submittedName>
        <fullName evidence="2">DUF2269 domain-containing protein</fullName>
    </submittedName>
</protein>
<feature type="transmembrane region" description="Helical" evidence="1">
    <location>
        <begin position="12"/>
        <end position="32"/>
    </location>
</feature>
<keyword evidence="1" id="KW-0812">Transmembrane</keyword>
<gene>
    <name evidence="2" type="ORF">ACFSCX_24225</name>
</gene>
<feature type="transmembrane region" description="Helical" evidence="1">
    <location>
        <begin position="47"/>
        <end position="74"/>
    </location>
</feature>
<keyword evidence="3" id="KW-1185">Reference proteome</keyword>
<name>A0ABW4LWM3_9BACI</name>
<evidence type="ECO:0000313" key="2">
    <source>
        <dbReference type="EMBL" id="MFD1739594.1"/>
    </source>
</evidence>